<dbReference type="EMBL" id="VCHX02000083">
    <property type="protein sequence ID" value="TPQ22535.1"/>
    <property type="molecule type" value="Genomic_DNA"/>
</dbReference>
<name>A0A505DJM8_9ACTN</name>
<reference evidence="1 2" key="1">
    <citation type="submission" date="2019-06" db="EMBL/GenBank/DDBJ databases">
        <title>Streptomyces sporangiiformans sp. nov., a novel actinomycete isolated from soil in Mount Song.</title>
        <authorList>
            <person name="Han L."/>
        </authorList>
    </citation>
    <scope>NUCLEOTIDE SEQUENCE [LARGE SCALE GENOMIC DNA]</scope>
    <source>
        <strain evidence="1 2">NEAU-SSA 1</strain>
    </source>
</reference>
<dbReference type="InterPro" id="IPR009569">
    <property type="entry name" value="AA_synth_put"/>
</dbReference>
<comment type="caution">
    <text evidence="1">The sequence shown here is derived from an EMBL/GenBank/DDBJ whole genome shotgun (WGS) entry which is preliminary data.</text>
</comment>
<evidence type="ECO:0000313" key="2">
    <source>
        <dbReference type="Proteomes" id="UP000317378"/>
    </source>
</evidence>
<dbReference type="SUPFAM" id="SSF160519">
    <property type="entry name" value="BB2672-like"/>
    <property type="match status" value="1"/>
</dbReference>
<dbReference type="AlphaFoldDB" id="A0A505DJM8"/>
<dbReference type="Pfam" id="PF06684">
    <property type="entry name" value="AA_synth"/>
    <property type="match status" value="1"/>
</dbReference>
<organism evidence="1 2">
    <name type="scientific">Streptomyces sporangiiformans</name>
    <dbReference type="NCBI Taxonomy" id="2315329"/>
    <lineage>
        <taxon>Bacteria</taxon>
        <taxon>Bacillati</taxon>
        <taxon>Actinomycetota</taxon>
        <taxon>Actinomycetes</taxon>
        <taxon>Kitasatosporales</taxon>
        <taxon>Streptomycetaceae</taxon>
        <taxon>Streptomyces</taxon>
    </lineage>
</organism>
<dbReference type="Proteomes" id="UP000317378">
    <property type="component" value="Unassembled WGS sequence"/>
</dbReference>
<dbReference type="InterPro" id="IPR035936">
    <property type="entry name" value="BB2672"/>
</dbReference>
<evidence type="ECO:0000313" key="1">
    <source>
        <dbReference type="EMBL" id="TPQ22535.1"/>
    </source>
</evidence>
<accession>A0A505DJM8</accession>
<keyword evidence="2" id="KW-1185">Reference proteome</keyword>
<dbReference type="OrthoDB" id="4806613at2"/>
<dbReference type="Gene3D" id="3.30.1330.110">
    <property type="entry name" value="BB2672"/>
    <property type="match status" value="1"/>
</dbReference>
<sequence length="214" mass="22778">MPVSHRPPHPEETPVPQPNFAGYHIRKWFTQTEDTLANETGVLADGEPVSKIVIAAAIHNPYAGRFSQDLGDIVADSPKLGEEFGRRIQEAAGGRAVQSYGKACLVGTAGEYEHGNAFLTAVFADPVREAVGGGKAWVPSTGKRGGPGTVLDVPLAHKDALYVRSHYDTVTVSFSDTPNPDEVVVVFAFATRGRLHARLGGISADEVQGQDGLH</sequence>
<proteinExistence type="predicted"/>
<gene>
    <name evidence="1" type="ORF">FGD71_009790</name>
</gene>
<protein>
    <submittedName>
        <fullName evidence="1">Amino acid synthesis family protein</fullName>
    </submittedName>
</protein>